<dbReference type="EC" id="2.7.13.3" evidence="2"/>
<dbReference type="RefSeq" id="WP_137977199.1">
    <property type="nucleotide sequence ID" value="NZ_BAAASO010000035.1"/>
</dbReference>
<dbReference type="GO" id="GO:0004673">
    <property type="term" value="F:protein histidine kinase activity"/>
    <property type="evidence" value="ECO:0007669"/>
    <property type="project" value="UniProtKB-EC"/>
</dbReference>
<dbReference type="InterPro" id="IPR004358">
    <property type="entry name" value="Sig_transdc_His_kin-like_C"/>
</dbReference>
<keyword evidence="5" id="KW-0547">Nucleotide-binding</keyword>
<dbReference type="PRINTS" id="PR00344">
    <property type="entry name" value="BCTRLSENSOR"/>
</dbReference>
<dbReference type="Gene3D" id="1.10.287.130">
    <property type="match status" value="1"/>
</dbReference>
<dbReference type="Proteomes" id="UP000301309">
    <property type="component" value="Unassembled WGS sequence"/>
</dbReference>
<reference evidence="12 13" key="1">
    <citation type="journal article" date="2020" name="Int. J. Syst. Evol. Microbiol.">
        <title>Reclassification of Streptomyces castelarensis and Streptomyces sporoclivatus as later heterotypic synonyms of Streptomyces antimycoticus.</title>
        <authorList>
            <person name="Komaki H."/>
            <person name="Tamura T."/>
        </authorList>
    </citation>
    <scope>NUCLEOTIDE SEQUENCE [LARGE SCALE GENOMIC DNA]</scope>
    <source>
        <strain evidence="12 13">NBRC 13459</strain>
    </source>
</reference>
<dbReference type="PROSITE" id="PS50113">
    <property type="entry name" value="PAC"/>
    <property type="match status" value="1"/>
</dbReference>
<dbReference type="PROSITE" id="PS50109">
    <property type="entry name" value="HIS_KIN"/>
    <property type="match status" value="1"/>
</dbReference>
<dbReference type="InterPro" id="IPR000014">
    <property type="entry name" value="PAS"/>
</dbReference>
<comment type="caution">
    <text evidence="12">The sequence shown here is derived from an EMBL/GenBank/DDBJ whole genome shotgun (WGS) entry which is preliminary data.</text>
</comment>
<evidence type="ECO:0000259" key="11">
    <source>
        <dbReference type="PROSITE" id="PS50113"/>
    </source>
</evidence>
<dbReference type="SUPFAM" id="SSF55785">
    <property type="entry name" value="PYP-like sensor domain (PAS domain)"/>
    <property type="match status" value="2"/>
</dbReference>
<keyword evidence="3" id="KW-0597">Phosphoprotein</keyword>
<evidence type="ECO:0000259" key="10">
    <source>
        <dbReference type="PROSITE" id="PS50112"/>
    </source>
</evidence>
<dbReference type="InterPro" id="IPR005467">
    <property type="entry name" value="His_kinase_dom"/>
</dbReference>
<evidence type="ECO:0000256" key="7">
    <source>
        <dbReference type="ARBA" id="ARBA00022840"/>
    </source>
</evidence>
<evidence type="ECO:0000256" key="6">
    <source>
        <dbReference type="ARBA" id="ARBA00022777"/>
    </source>
</evidence>
<dbReference type="SMART" id="SM00091">
    <property type="entry name" value="PAS"/>
    <property type="match status" value="2"/>
</dbReference>
<gene>
    <name evidence="12" type="ORF">SVIO_028330</name>
</gene>
<keyword evidence="6" id="KW-0418">Kinase</keyword>
<protein>
    <recommendedName>
        <fullName evidence="2">histidine kinase</fullName>
        <ecNumber evidence="2">2.7.13.3</ecNumber>
    </recommendedName>
</protein>
<dbReference type="NCBIfam" id="TIGR00229">
    <property type="entry name" value="sensory_box"/>
    <property type="match status" value="1"/>
</dbReference>
<dbReference type="GO" id="GO:0005524">
    <property type="term" value="F:ATP binding"/>
    <property type="evidence" value="ECO:0007669"/>
    <property type="project" value="UniProtKB-KW"/>
</dbReference>
<proteinExistence type="predicted"/>
<dbReference type="CDD" id="cd00130">
    <property type="entry name" value="PAS"/>
    <property type="match status" value="2"/>
</dbReference>
<dbReference type="EMBL" id="BJHW01000001">
    <property type="protein sequence ID" value="GDY52210.1"/>
    <property type="molecule type" value="Genomic_DNA"/>
</dbReference>
<evidence type="ECO:0000256" key="4">
    <source>
        <dbReference type="ARBA" id="ARBA00022679"/>
    </source>
</evidence>
<dbReference type="OrthoDB" id="9808408at2"/>
<feature type="domain" description="Histidine kinase" evidence="9">
    <location>
        <begin position="282"/>
        <end position="493"/>
    </location>
</feature>
<keyword evidence="7" id="KW-0067">ATP-binding</keyword>
<sequence length="494" mass="54098">MTDGTEITSSDFGRLFAALRHCVLVHDAETKAILWANPAACAVLGFTVDELKPLKAPDMSSNARQYAREIGVTWLQRAVDEGASTIEWCYRSKTGVDILTEAVAVRVDLARGPVVMVQFRDIAQEKATRRDLFRTEGRLHTFLRNLDEGIVVLDGDGRTLFASATAATLLGGASDDLLGVDFAGFLAPESAVLLRQALTDSSQGVSPRNARYRLATPGRADGPARWFAARCQYIDIENDLRGLLLLFHDITDTVRAEDEHRHDAQYLNHLARYNAMGDMAMAIAHEVSQPIAAAHNFVAGVRGRMNGGGKLGWGLENATKQLDRAALILSSLRQYVVHLEESKQLVDLNDIVADCAYFVDVQAKQKSVALHWESTDEDLRVNCEKVLIGQVVLNLAFNAVEEMARRPLGQRVVTVATHRHDTYAVVEVRDTGRGLPHPSSGRIFDGAFSTKGNGHGIGLALSHRIVTRHGGDITATENTPHGTVFRVRLPLLSK</sequence>
<organism evidence="12 13">
    <name type="scientific">Streptomyces violaceusniger</name>
    <dbReference type="NCBI Taxonomy" id="68280"/>
    <lineage>
        <taxon>Bacteria</taxon>
        <taxon>Bacillati</taxon>
        <taxon>Actinomycetota</taxon>
        <taxon>Actinomycetes</taxon>
        <taxon>Kitasatosporales</taxon>
        <taxon>Streptomycetaceae</taxon>
        <taxon>Streptomyces</taxon>
        <taxon>Streptomyces violaceusniger group</taxon>
    </lineage>
</organism>
<accession>A0A4D4L061</accession>
<evidence type="ECO:0000256" key="2">
    <source>
        <dbReference type="ARBA" id="ARBA00012438"/>
    </source>
</evidence>
<evidence type="ECO:0000256" key="5">
    <source>
        <dbReference type="ARBA" id="ARBA00022741"/>
    </source>
</evidence>
<keyword evidence="4" id="KW-0808">Transferase</keyword>
<dbReference type="InterPro" id="IPR036890">
    <property type="entry name" value="HATPase_C_sf"/>
</dbReference>
<dbReference type="GO" id="GO:0000160">
    <property type="term" value="P:phosphorelay signal transduction system"/>
    <property type="evidence" value="ECO:0007669"/>
    <property type="project" value="UniProtKB-KW"/>
</dbReference>
<evidence type="ECO:0000256" key="3">
    <source>
        <dbReference type="ARBA" id="ARBA00022553"/>
    </source>
</evidence>
<dbReference type="Pfam" id="PF02518">
    <property type="entry name" value="HATPase_c"/>
    <property type="match status" value="1"/>
</dbReference>
<feature type="domain" description="PAS" evidence="10">
    <location>
        <begin position="135"/>
        <end position="205"/>
    </location>
</feature>
<dbReference type="AlphaFoldDB" id="A0A4D4L061"/>
<dbReference type="InterPro" id="IPR035965">
    <property type="entry name" value="PAS-like_dom_sf"/>
</dbReference>
<dbReference type="Gene3D" id="3.30.565.10">
    <property type="entry name" value="Histidine kinase-like ATPase, C-terminal domain"/>
    <property type="match status" value="1"/>
</dbReference>
<evidence type="ECO:0000256" key="1">
    <source>
        <dbReference type="ARBA" id="ARBA00000085"/>
    </source>
</evidence>
<name>A0A4D4L061_STRVO</name>
<dbReference type="SMART" id="SM00387">
    <property type="entry name" value="HATPase_c"/>
    <property type="match status" value="1"/>
</dbReference>
<dbReference type="Pfam" id="PF13426">
    <property type="entry name" value="PAS_9"/>
    <property type="match status" value="1"/>
</dbReference>
<dbReference type="PANTHER" id="PTHR43065:SF10">
    <property type="entry name" value="PEROXIDE STRESS-ACTIVATED HISTIDINE KINASE MAK3"/>
    <property type="match status" value="1"/>
</dbReference>
<dbReference type="Pfam" id="PF00989">
    <property type="entry name" value="PAS"/>
    <property type="match status" value="1"/>
</dbReference>
<dbReference type="PROSITE" id="PS50112">
    <property type="entry name" value="PAS"/>
    <property type="match status" value="1"/>
</dbReference>
<dbReference type="InterPro" id="IPR003594">
    <property type="entry name" value="HATPase_dom"/>
</dbReference>
<evidence type="ECO:0000313" key="13">
    <source>
        <dbReference type="Proteomes" id="UP000301309"/>
    </source>
</evidence>
<dbReference type="GO" id="GO:0006355">
    <property type="term" value="P:regulation of DNA-templated transcription"/>
    <property type="evidence" value="ECO:0007669"/>
    <property type="project" value="InterPro"/>
</dbReference>
<evidence type="ECO:0000256" key="8">
    <source>
        <dbReference type="ARBA" id="ARBA00023012"/>
    </source>
</evidence>
<dbReference type="SUPFAM" id="SSF55874">
    <property type="entry name" value="ATPase domain of HSP90 chaperone/DNA topoisomerase II/histidine kinase"/>
    <property type="match status" value="1"/>
</dbReference>
<dbReference type="InterPro" id="IPR013767">
    <property type="entry name" value="PAS_fold"/>
</dbReference>
<evidence type="ECO:0000259" key="9">
    <source>
        <dbReference type="PROSITE" id="PS50109"/>
    </source>
</evidence>
<feature type="domain" description="PAC" evidence="11">
    <location>
        <begin position="208"/>
        <end position="262"/>
    </location>
</feature>
<evidence type="ECO:0000313" key="12">
    <source>
        <dbReference type="EMBL" id="GDY52210.1"/>
    </source>
</evidence>
<dbReference type="InterPro" id="IPR000700">
    <property type="entry name" value="PAS-assoc_C"/>
</dbReference>
<comment type="catalytic activity">
    <reaction evidence="1">
        <text>ATP + protein L-histidine = ADP + protein N-phospho-L-histidine.</text>
        <dbReference type="EC" id="2.7.13.3"/>
    </reaction>
</comment>
<keyword evidence="8" id="KW-0902">Two-component regulatory system</keyword>
<keyword evidence="13" id="KW-1185">Reference proteome</keyword>
<dbReference type="Gene3D" id="3.30.450.20">
    <property type="entry name" value="PAS domain"/>
    <property type="match status" value="2"/>
</dbReference>
<dbReference type="PANTHER" id="PTHR43065">
    <property type="entry name" value="SENSOR HISTIDINE KINASE"/>
    <property type="match status" value="1"/>
</dbReference>